<protein>
    <recommendedName>
        <fullName evidence="2">DUF112 domain-containing protein</fullName>
    </recommendedName>
</protein>
<proteinExistence type="predicted"/>
<comment type="caution">
    <text evidence="3">The sequence shown here is derived from an EMBL/GenBank/DDBJ whole genome shotgun (WGS) entry which is preliminary data.</text>
</comment>
<evidence type="ECO:0000259" key="2">
    <source>
        <dbReference type="Pfam" id="PF01970"/>
    </source>
</evidence>
<reference evidence="4" key="1">
    <citation type="journal article" date="2015" name="MBio">
        <title>Genome-Resolved Metagenomic Analysis Reveals Roles for Candidate Phyla and Other Microbial Community Members in Biogeochemical Transformations in Oil Reservoirs.</title>
        <authorList>
            <person name="Hu P."/>
            <person name="Tom L."/>
            <person name="Singh A."/>
            <person name="Thomas B.C."/>
            <person name="Baker B.J."/>
            <person name="Piceno Y.M."/>
            <person name="Andersen G.L."/>
            <person name="Banfield J.F."/>
        </authorList>
    </citation>
    <scope>NUCLEOTIDE SEQUENCE [LARGE SCALE GENOMIC DNA]</scope>
</reference>
<feature type="domain" description="DUF112" evidence="2">
    <location>
        <begin position="30"/>
        <end position="412"/>
    </location>
</feature>
<evidence type="ECO:0000313" key="3">
    <source>
        <dbReference type="EMBL" id="KUL00708.1"/>
    </source>
</evidence>
<feature type="transmembrane region" description="Helical" evidence="1">
    <location>
        <begin position="179"/>
        <end position="202"/>
    </location>
</feature>
<feature type="transmembrane region" description="Helical" evidence="1">
    <location>
        <begin position="409"/>
        <end position="426"/>
    </location>
</feature>
<accession>A0A117MF64</accession>
<feature type="transmembrane region" description="Helical" evidence="1">
    <location>
        <begin position="125"/>
        <end position="148"/>
    </location>
</feature>
<gene>
    <name evidence="3" type="ORF">XE10_1308</name>
</gene>
<dbReference type="InterPro" id="IPR002823">
    <property type="entry name" value="DUF112_TM"/>
</dbReference>
<feature type="transmembrane region" description="Helical" evidence="1">
    <location>
        <begin position="289"/>
        <end position="311"/>
    </location>
</feature>
<evidence type="ECO:0000313" key="4">
    <source>
        <dbReference type="Proteomes" id="UP000054598"/>
    </source>
</evidence>
<organism evidence="3 4">
    <name type="scientific">Methanoculleus marisnigri</name>
    <dbReference type="NCBI Taxonomy" id="2198"/>
    <lineage>
        <taxon>Archaea</taxon>
        <taxon>Methanobacteriati</taxon>
        <taxon>Methanobacteriota</taxon>
        <taxon>Stenosarchaea group</taxon>
        <taxon>Methanomicrobia</taxon>
        <taxon>Methanomicrobiales</taxon>
        <taxon>Methanomicrobiaceae</taxon>
        <taxon>Methanoculleus</taxon>
    </lineage>
</organism>
<dbReference type="EMBL" id="LGHE01000149">
    <property type="protein sequence ID" value="KUL00708.1"/>
    <property type="molecule type" value="Genomic_DNA"/>
</dbReference>
<dbReference type="AlphaFoldDB" id="A0A117MF64"/>
<feature type="transmembrane region" description="Helical" evidence="1">
    <location>
        <begin position="246"/>
        <end position="269"/>
    </location>
</feature>
<keyword evidence="1" id="KW-1133">Transmembrane helix</keyword>
<dbReference type="Pfam" id="PF01970">
    <property type="entry name" value="TctA"/>
    <property type="match status" value="1"/>
</dbReference>
<sequence>MEYDCIGKDKIRLVYPCPIRPWISVLSGILLGTVLGILCGAVSGLIPGIHANTVAGLLLSLQAILLAWFEPVVIASAMFATLVTHTFLDNVPATFLGIPDAETSLAVLPAHALCLDGRGEEAVRISALGSAAGVALSLPLALGFVLVLPALQPAIDWGIGLIILAVGGYLVVVSESPGWAFAVFAVSGILGVFALGCSYLAWPAGGESGVLMPLLSGLFGVSVLLGGSQGKMPEQRFQGLDIPAGALRRGSILGSAAGALVGWLPGLSSATANTLLTSVVGYDSNPREYILATSAANTVNAFLGLAAFYAISRTRNGVMAAISALEDMPPATAILLAGALAAVGAYLLTILFSRAAGLFSGVNVRALNRAVIIFIVMLSFVLCGPFGILVLLLATAVGCVPALVNIRRVYCMGAIMLPVMVYSFGLA</sequence>
<dbReference type="Proteomes" id="UP000054598">
    <property type="component" value="Unassembled WGS sequence"/>
</dbReference>
<keyword evidence="1" id="KW-0472">Membrane</keyword>
<feature type="transmembrane region" description="Helical" evidence="1">
    <location>
        <begin position="332"/>
        <end position="352"/>
    </location>
</feature>
<feature type="transmembrane region" description="Helical" evidence="1">
    <location>
        <begin position="154"/>
        <end position="172"/>
    </location>
</feature>
<dbReference type="PANTHER" id="PTHR42204:SF1">
    <property type="entry name" value="INTEGRAL MEMBRANE PROTEIN"/>
    <property type="match status" value="1"/>
</dbReference>
<evidence type="ECO:0000256" key="1">
    <source>
        <dbReference type="SAM" id="Phobius"/>
    </source>
</evidence>
<dbReference type="PATRIC" id="fig|2198.3.peg.1195"/>
<dbReference type="PANTHER" id="PTHR42204">
    <property type="entry name" value="INTEGRAL MEMBRANE PROTEIN"/>
    <property type="match status" value="1"/>
</dbReference>
<feature type="transmembrane region" description="Helical" evidence="1">
    <location>
        <begin position="21"/>
        <end position="43"/>
    </location>
</feature>
<feature type="transmembrane region" description="Helical" evidence="1">
    <location>
        <begin position="372"/>
        <end position="397"/>
    </location>
</feature>
<feature type="transmembrane region" description="Helical" evidence="1">
    <location>
        <begin position="49"/>
        <end position="69"/>
    </location>
</feature>
<keyword evidence="1" id="KW-0812">Transmembrane</keyword>
<feature type="transmembrane region" description="Helical" evidence="1">
    <location>
        <begin position="208"/>
        <end position="225"/>
    </location>
</feature>
<name>A0A117MF64_9EURY</name>